<name>A0A0A9B6H8_ARUDO</name>
<dbReference type="EMBL" id="GBRH01238929">
    <property type="protein sequence ID" value="JAD58966.1"/>
    <property type="molecule type" value="Transcribed_RNA"/>
</dbReference>
<proteinExistence type="predicted"/>
<sequence length="11" mass="1441">MHLLDKLMQRR</sequence>
<evidence type="ECO:0000313" key="1">
    <source>
        <dbReference type="EMBL" id="JAD58966.1"/>
    </source>
</evidence>
<reference evidence="1" key="2">
    <citation type="journal article" date="2015" name="Data Brief">
        <title>Shoot transcriptome of the giant reed, Arundo donax.</title>
        <authorList>
            <person name="Barrero R.A."/>
            <person name="Guerrero F.D."/>
            <person name="Moolhuijzen P."/>
            <person name="Goolsby J.A."/>
            <person name="Tidwell J."/>
            <person name="Bellgard S.E."/>
            <person name="Bellgard M.I."/>
        </authorList>
    </citation>
    <scope>NUCLEOTIDE SEQUENCE</scope>
    <source>
        <tissue evidence="1">Shoot tissue taken approximately 20 cm above the soil surface</tissue>
    </source>
</reference>
<accession>A0A0A9B6H8</accession>
<organism evidence="1">
    <name type="scientific">Arundo donax</name>
    <name type="common">Giant reed</name>
    <name type="synonym">Donax arundinaceus</name>
    <dbReference type="NCBI Taxonomy" id="35708"/>
    <lineage>
        <taxon>Eukaryota</taxon>
        <taxon>Viridiplantae</taxon>
        <taxon>Streptophyta</taxon>
        <taxon>Embryophyta</taxon>
        <taxon>Tracheophyta</taxon>
        <taxon>Spermatophyta</taxon>
        <taxon>Magnoliopsida</taxon>
        <taxon>Liliopsida</taxon>
        <taxon>Poales</taxon>
        <taxon>Poaceae</taxon>
        <taxon>PACMAD clade</taxon>
        <taxon>Arundinoideae</taxon>
        <taxon>Arundineae</taxon>
        <taxon>Arundo</taxon>
    </lineage>
</organism>
<protein>
    <submittedName>
        <fullName evidence="1">Uncharacterized protein</fullName>
    </submittedName>
</protein>
<reference evidence="1" key="1">
    <citation type="submission" date="2014-09" db="EMBL/GenBank/DDBJ databases">
        <authorList>
            <person name="Magalhaes I.L.F."/>
            <person name="Oliveira U."/>
            <person name="Santos F.R."/>
            <person name="Vidigal T.H.D.A."/>
            <person name="Brescovit A.D."/>
            <person name="Santos A.J."/>
        </authorList>
    </citation>
    <scope>NUCLEOTIDE SEQUENCE</scope>
    <source>
        <tissue evidence="1">Shoot tissue taken approximately 20 cm above the soil surface</tissue>
    </source>
</reference>